<keyword evidence="1" id="KW-0560">Oxidoreductase</keyword>
<evidence type="ECO:0000256" key="1">
    <source>
        <dbReference type="ARBA" id="ARBA00023002"/>
    </source>
</evidence>
<dbReference type="Proteomes" id="UP000075885">
    <property type="component" value="Unassembled WGS sequence"/>
</dbReference>
<evidence type="ECO:0000313" key="5">
    <source>
        <dbReference type="Proteomes" id="UP000075885"/>
    </source>
</evidence>
<protein>
    <recommendedName>
        <fullName evidence="3">Ketoreductase domain-containing protein</fullName>
    </recommendedName>
</protein>
<dbReference type="PANTHER" id="PTHR43157:SF31">
    <property type="entry name" value="PHOSPHATIDYLINOSITOL-GLYCAN BIOSYNTHESIS CLASS F PROTEIN"/>
    <property type="match status" value="1"/>
</dbReference>
<keyword evidence="2" id="KW-1133">Transmembrane helix</keyword>
<dbReference type="PRINTS" id="PR00081">
    <property type="entry name" value="GDHRDH"/>
</dbReference>
<organism evidence="4 5">
    <name type="scientific">Anopheles epiroticus</name>
    <dbReference type="NCBI Taxonomy" id="199890"/>
    <lineage>
        <taxon>Eukaryota</taxon>
        <taxon>Metazoa</taxon>
        <taxon>Ecdysozoa</taxon>
        <taxon>Arthropoda</taxon>
        <taxon>Hexapoda</taxon>
        <taxon>Insecta</taxon>
        <taxon>Pterygota</taxon>
        <taxon>Neoptera</taxon>
        <taxon>Endopterygota</taxon>
        <taxon>Diptera</taxon>
        <taxon>Nematocera</taxon>
        <taxon>Culicoidea</taxon>
        <taxon>Culicidae</taxon>
        <taxon>Anophelinae</taxon>
        <taxon>Anopheles</taxon>
    </lineage>
</organism>
<keyword evidence="2" id="KW-0812">Transmembrane</keyword>
<evidence type="ECO:0000256" key="2">
    <source>
        <dbReference type="SAM" id="Phobius"/>
    </source>
</evidence>
<reference evidence="4" key="2">
    <citation type="submission" date="2020-05" db="UniProtKB">
        <authorList>
            <consortium name="EnsemblMetazoa"/>
        </authorList>
    </citation>
    <scope>IDENTIFICATION</scope>
    <source>
        <strain evidence="4">Epiroticus2</strain>
    </source>
</reference>
<proteinExistence type="predicted"/>
<dbReference type="Gene3D" id="3.40.50.720">
    <property type="entry name" value="NAD(P)-binding Rossmann-like Domain"/>
    <property type="match status" value="1"/>
</dbReference>
<accession>A0A182PFA6</accession>
<dbReference type="SMART" id="SM00822">
    <property type="entry name" value="PKS_KR"/>
    <property type="match status" value="1"/>
</dbReference>
<name>A0A182PFA6_9DIPT</name>
<dbReference type="AlphaFoldDB" id="A0A182PFA6"/>
<evidence type="ECO:0000259" key="3">
    <source>
        <dbReference type="SMART" id="SM00822"/>
    </source>
</evidence>
<dbReference type="InterPro" id="IPR057326">
    <property type="entry name" value="KR_dom"/>
</dbReference>
<dbReference type="VEuPathDB" id="VectorBase:AEPI005612"/>
<dbReference type="SUPFAM" id="SSF51735">
    <property type="entry name" value="NAD(P)-binding Rossmann-fold domains"/>
    <property type="match status" value="1"/>
</dbReference>
<sequence>MDEIKKALVEADPFASWWPFLLAGIVFVIGTVRTYMGGQPCPNGNAVPGRVIIVTGAAGGIGREVCRELARRQAGCLILACRSTEQGDALREQLRRDAPDCVCEVRTIDLRSFDSVRRFVRQVQTQHPVVDALVNCAGVIFQPGGRTADGYEQHLQCNHLAHFLLTELLRPQLARSAHGGRIVHVSAHGYTAAKIPDRDDPLNLRQAGQSGRDAFAHSKLAIVLGGRALAGRLAADGSRTTVNCCTPGLVRGTGHLRHSPIMRALFAKVLTFPWMWLFMKSPAQGAHTIVRLVTDPELGRSNGDFFNDCERVEVSELARDDELADRVYRASLQAVGLAAEPDETVRTVREKNE</sequence>
<dbReference type="Pfam" id="PF00106">
    <property type="entry name" value="adh_short"/>
    <property type="match status" value="1"/>
</dbReference>
<keyword evidence="5" id="KW-1185">Reference proteome</keyword>
<evidence type="ECO:0000313" key="4">
    <source>
        <dbReference type="EnsemblMetazoa" id="AEPI005612-PA"/>
    </source>
</evidence>
<dbReference type="InterPro" id="IPR002347">
    <property type="entry name" value="SDR_fam"/>
</dbReference>
<dbReference type="GO" id="GO:0016491">
    <property type="term" value="F:oxidoreductase activity"/>
    <property type="evidence" value="ECO:0007669"/>
    <property type="project" value="UniProtKB-KW"/>
</dbReference>
<dbReference type="STRING" id="199890.A0A182PFA6"/>
<feature type="transmembrane region" description="Helical" evidence="2">
    <location>
        <begin position="17"/>
        <end position="36"/>
    </location>
</feature>
<keyword evidence="2" id="KW-0472">Membrane</keyword>
<dbReference type="PANTHER" id="PTHR43157">
    <property type="entry name" value="PHOSPHATIDYLINOSITOL-GLYCAN BIOSYNTHESIS CLASS F PROTEIN-RELATED"/>
    <property type="match status" value="1"/>
</dbReference>
<feature type="domain" description="Ketoreductase" evidence="3">
    <location>
        <begin position="50"/>
        <end position="238"/>
    </location>
</feature>
<dbReference type="EnsemblMetazoa" id="AEPI005612-RA">
    <property type="protein sequence ID" value="AEPI005612-PA"/>
    <property type="gene ID" value="AEPI005612"/>
</dbReference>
<dbReference type="InterPro" id="IPR036291">
    <property type="entry name" value="NAD(P)-bd_dom_sf"/>
</dbReference>
<reference evidence="5" key="1">
    <citation type="submission" date="2013-03" db="EMBL/GenBank/DDBJ databases">
        <title>The Genome Sequence of Anopheles epiroticus epiroticus2.</title>
        <authorList>
            <consortium name="The Broad Institute Genomics Platform"/>
            <person name="Neafsey D.E."/>
            <person name="Howell P."/>
            <person name="Walker B."/>
            <person name="Young S.K."/>
            <person name="Zeng Q."/>
            <person name="Gargeya S."/>
            <person name="Fitzgerald M."/>
            <person name="Haas B."/>
            <person name="Abouelleil A."/>
            <person name="Allen A.W."/>
            <person name="Alvarado L."/>
            <person name="Arachchi H.M."/>
            <person name="Berlin A.M."/>
            <person name="Chapman S.B."/>
            <person name="Gainer-Dewar J."/>
            <person name="Goldberg J."/>
            <person name="Griggs A."/>
            <person name="Gujja S."/>
            <person name="Hansen M."/>
            <person name="Howarth C."/>
            <person name="Imamovic A."/>
            <person name="Ireland A."/>
            <person name="Larimer J."/>
            <person name="McCowan C."/>
            <person name="Murphy C."/>
            <person name="Pearson M."/>
            <person name="Poon T.W."/>
            <person name="Priest M."/>
            <person name="Roberts A."/>
            <person name="Saif S."/>
            <person name="Shea T."/>
            <person name="Sisk P."/>
            <person name="Sykes S."/>
            <person name="Wortman J."/>
            <person name="Nusbaum C."/>
            <person name="Birren B."/>
        </authorList>
    </citation>
    <scope>NUCLEOTIDE SEQUENCE [LARGE SCALE GENOMIC DNA]</scope>
    <source>
        <strain evidence="5">Epiroticus2</strain>
    </source>
</reference>